<accession>A0ABN2KQW9</accession>
<dbReference type="RefSeq" id="WP_344066399.1">
    <property type="nucleotide sequence ID" value="NZ_BAAAPN010000052.1"/>
</dbReference>
<evidence type="ECO:0000313" key="2">
    <source>
        <dbReference type="Proteomes" id="UP001501475"/>
    </source>
</evidence>
<reference evidence="1 2" key="1">
    <citation type="journal article" date="2019" name="Int. J. Syst. Evol. Microbiol.">
        <title>The Global Catalogue of Microorganisms (GCM) 10K type strain sequencing project: providing services to taxonomists for standard genome sequencing and annotation.</title>
        <authorList>
            <consortium name="The Broad Institute Genomics Platform"/>
            <consortium name="The Broad Institute Genome Sequencing Center for Infectious Disease"/>
            <person name="Wu L."/>
            <person name="Ma J."/>
        </authorList>
    </citation>
    <scope>NUCLEOTIDE SEQUENCE [LARGE SCALE GENOMIC DNA]</scope>
    <source>
        <strain evidence="1 2">JCM 15591</strain>
    </source>
</reference>
<keyword evidence="2" id="KW-1185">Reference proteome</keyword>
<dbReference type="Proteomes" id="UP001501475">
    <property type="component" value="Unassembled WGS sequence"/>
</dbReference>
<sequence length="128" mass="14028">MTPGTGAPIETLQQLARRMLHTINDTSIAAMDASFYAHYFEELRLIVEAFLDDTQGAPAVPGHQIWIVWDCADPVACFLTRHEAAEAQADLRHQILCEYGPDPELMQSVTVSTAILEPTRCATAGMGL</sequence>
<name>A0ABN2KQW9_9MICO</name>
<protein>
    <submittedName>
        <fullName evidence="1">Uncharacterized protein</fullName>
    </submittedName>
</protein>
<evidence type="ECO:0000313" key="1">
    <source>
        <dbReference type="EMBL" id="GAA1763456.1"/>
    </source>
</evidence>
<gene>
    <name evidence="1" type="ORF">GCM10009810_23320</name>
</gene>
<comment type="caution">
    <text evidence="1">The sequence shown here is derived from an EMBL/GenBank/DDBJ whole genome shotgun (WGS) entry which is preliminary data.</text>
</comment>
<proteinExistence type="predicted"/>
<dbReference type="EMBL" id="BAAAPN010000052">
    <property type="protein sequence ID" value="GAA1763456.1"/>
    <property type="molecule type" value="Genomic_DNA"/>
</dbReference>
<organism evidence="1 2">
    <name type="scientific">Nostocoides vanveenii</name>
    <dbReference type="NCBI Taxonomy" id="330835"/>
    <lineage>
        <taxon>Bacteria</taxon>
        <taxon>Bacillati</taxon>
        <taxon>Actinomycetota</taxon>
        <taxon>Actinomycetes</taxon>
        <taxon>Micrococcales</taxon>
        <taxon>Intrasporangiaceae</taxon>
        <taxon>Nostocoides</taxon>
    </lineage>
</organism>